<keyword evidence="3" id="KW-1185">Reference proteome</keyword>
<reference evidence="2" key="1">
    <citation type="submission" date="2024-05" db="EMBL/GenBank/DDBJ databases">
        <title>Whole genome shotgun sequence of Streptomyces hygroscopicus NBRC 113678.</title>
        <authorList>
            <person name="Komaki H."/>
            <person name="Tamura T."/>
        </authorList>
    </citation>
    <scope>NUCLEOTIDE SEQUENCE</scope>
    <source>
        <strain evidence="2">N11-34</strain>
    </source>
</reference>
<dbReference type="Proteomes" id="UP001054854">
    <property type="component" value="Unassembled WGS sequence"/>
</dbReference>
<accession>A0ABQ3U0P2</accession>
<evidence type="ECO:0000313" key="3">
    <source>
        <dbReference type="Proteomes" id="UP001054854"/>
    </source>
</evidence>
<sequence length="56" mass="6187">MADNYRKSRGEAALSGREPHYPAGGQRQQSRLRCGAPKVPTAAIRRLPPREEATLN</sequence>
<dbReference type="EMBL" id="BNEK01000003">
    <property type="protein sequence ID" value="GHJ28821.1"/>
    <property type="molecule type" value="Genomic_DNA"/>
</dbReference>
<feature type="compositionally biased region" description="Basic and acidic residues" evidence="1">
    <location>
        <begin position="1"/>
        <end position="10"/>
    </location>
</feature>
<comment type="caution">
    <text evidence="2">The sequence shown here is derived from an EMBL/GenBank/DDBJ whole genome shotgun (WGS) entry which is preliminary data.</text>
</comment>
<name>A0ABQ3U0P2_STRHY</name>
<protein>
    <submittedName>
        <fullName evidence="2">Uncharacterized protein</fullName>
    </submittedName>
</protein>
<feature type="region of interest" description="Disordered" evidence="1">
    <location>
        <begin position="1"/>
        <end position="56"/>
    </location>
</feature>
<organism evidence="2 3">
    <name type="scientific">Streptomyces hygroscopicus</name>
    <dbReference type="NCBI Taxonomy" id="1912"/>
    <lineage>
        <taxon>Bacteria</taxon>
        <taxon>Bacillati</taxon>
        <taxon>Actinomycetota</taxon>
        <taxon>Actinomycetes</taxon>
        <taxon>Kitasatosporales</taxon>
        <taxon>Streptomycetaceae</taxon>
        <taxon>Streptomyces</taxon>
        <taxon>Streptomyces violaceusniger group</taxon>
    </lineage>
</organism>
<proteinExistence type="predicted"/>
<evidence type="ECO:0000256" key="1">
    <source>
        <dbReference type="SAM" id="MobiDB-lite"/>
    </source>
</evidence>
<evidence type="ECO:0000313" key="2">
    <source>
        <dbReference type="EMBL" id="GHJ28821.1"/>
    </source>
</evidence>
<gene>
    <name evidence="2" type="ORF">TPA0910_32540</name>
</gene>